<evidence type="ECO:0000313" key="3">
    <source>
        <dbReference type="EMBL" id="UNV86035.1"/>
    </source>
</evidence>
<dbReference type="Proteomes" id="UP000004982">
    <property type="component" value="Unassembled WGS sequence"/>
</dbReference>
<sequence length="120" mass="13761">MRLYKIFKDPMNQYEAVKQGWSWPAFFFWAMWACVKQMWGLGIRILVTFVVLSLLAGQNELLRAINSLLGFSVFLAFGMFGNTLREKNLVKHGYVELPQLINAANPEAAIAQYIAEYGHK</sequence>
<dbReference type="EMBL" id="CP094241">
    <property type="protein sequence ID" value="UNV86035.1"/>
    <property type="molecule type" value="Genomic_DNA"/>
</dbReference>
<dbReference type="InterPro" id="IPR024399">
    <property type="entry name" value="DUF2628"/>
</dbReference>
<feature type="transmembrane region" description="Helical" evidence="1">
    <location>
        <begin position="21"/>
        <end position="41"/>
    </location>
</feature>
<feature type="transmembrane region" description="Helical" evidence="1">
    <location>
        <begin position="61"/>
        <end position="81"/>
    </location>
</feature>
<dbReference type="AlphaFoldDB" id="A0AA36XKE9"/>
<protein>
    <submittedName>
        <fullName evidence="3">DUF2628 domain-containing protein</fullName>
    </submittedName>
</protein>
<gene>
    <name evidence="2" type="ORF">HMPREF9418_1522</name>
    <name evidence="3" type="ORF">MON40_05945</name>
</gene>
<keyword evidence="1" id="KW-0812">Transmembrane</keyword>
<dbReference type="RefSeq" id="WP_003778300.1">
    <property type="nucleotide sequence ID" value="NZ_CP094241.1"/>
</dbReference>
<keyword evidence="1" id="KW-0472">Membrane</keyword>
<dbReference type="Pfam" id="PF10947">
    <property type="entry name" value="DUF2628"/>
    <property type="match status" value="1"/>
</dbReference>
<evidence type="ECO:0000256" key="1">
    <source>
        <dbReference type="SAM" id="Phobius"/>
    </source>
</evidence>
<evidence type="ECO:0000313" key="5">
    <source>
        <dbReference type="Proteomes" id="UP000829455"/>
    </source>
</evidence>
<name>A0AA36XKE9_9NEIS</name>
<keyword evidence="1" id="KW-1133">Transmembrane helix</keyword>
<dbReference type="EMBL" id="AFQE01000072">
    <property type="protein sequence ID" value="EGQ76880.1"/>
    <property type="molecule type" value="Genomic_DNA"/>
</dbReference>
<evidence type="ECO:0000313" key="4">
    <source>
        <dbReference type="Proteomes" id="UP000004982"/>
    </source>
</evidence>
<accession>A0AA36XKE9</accession>
<evidence type="ECO:0000313" key="2">
    <source>
        <dbReference type="EMBL" id="EGQ76880.1"/>
    </source>
</evidence>
<dbReference type="Proteomes" id="UP000829455">
    <property type="component" value="Chromosome"/>
</dbReference>
<reference evidence="3 5" key="2">
    <citation type="submission" date="2022-03" db="EMBL/GenBank/DDBJ databases">
        <title>Genome sequencing of Neisseria macacae.</title>
        <authorList>
            <person name="Baek M.-G."/>
        </authorList>
    </citation>
    <scope>NUCLEOTIDE SEQUENCE [LARGE SCALE GENOMIC DNA]</scope>
    <source>
        <strain evidence="3 5">ATCC 33926</strain>
    </source>
</reference>
<keyword evidence="5" id="KW-1185">Reference proteome</keyword>
<reference evidence="2 4" key="1">
    <citation type="submission" date="2011-05" db="EMBL/GenBank/DDBJ databases">
        <authorList>
            <person name="Muzny D."/>
            <person name="Qin X."/>
            <person name="Deng J."/>
            <person name="Jiang H."/>
            <person name="Liu Y."/>
            <person name="Qu J."/>
            <person name="Song X.-Z."/>
            <person name="Zhang L."/>
            <person name="Thornton R."/>
            <person name="Coyle M."/>
            <person name="Francisco L."/>
            <person name="Jackson L."/>
            <person name="Javaid M."/>
            <person name="Korchina V."/>
            <person name="Kovar C."/>
            <person name="Mata R."/>
            <person name="Mathew T."/>
            <person name="Ngo R."/>
            <person name="Nguyen L."/>
            <person name="Nguyen N."/>
            <person name="Okwuonu G."/>
            <person name="Ongeri F."/>
            <person name="Pham C."/>
            <person name="Simmons D."/>
            <person name="Wilczek-Boney K."/>
            <person name="Hale W."/>
            <person name="Jakkamsetti A."/>
            <person name="Pham P."/>
            <person name="Ruth R."/>
            <person name="San Lucas F."/>
            <person name="Warren J."/>
            <person name="Zhang J."/>
            <person name="Zhao Z."/>
            <person name="Zhou C."/>
            <person name="Zhu D."/>
            <person name="Lee S."/>
            <person name="Bess C."/>
            <person name="Blankenburg K."/>
            <person name="Forbes L."/>
            <person name="Fu Q."/>
            <person name="Gubbala S."/>
            <person name="Hirani K."/>
            <person name="Jayaseelan J.C."/>
            <person name="Lara F."/>
            <person name="Munidasa M."/>
            <person name="Palculict T."/>
            <person name="Patil S."/>
            <person name="Pu L.-L."/>
            <person name="Saada N."/>
            <person name="Tang L."/>
            <person name="Weissenberger G."/>
            <person name="Zhu Y."/>
            <person name="Hemphill L."/>
            <person name="Shang Y."/>
            <person name="Youmans B."/>
            <person name="Ayvaz T."/>
            <person name="Ross M."/>
            <person name="Santibanez J."/>
            <person name="Aqrawi P."/>
            <person name="Gross S."/>
            <person name="Joshi V."/>
            <person name="Fowler G."/>
            <person name="Nazareth L."/>
            <person name="Reid J."/>
            <person name="Worley K."/>
            <person name="Petrosino J."/>
            <person name="Highlander S."/>
            <person name="Gibbs R."/>
        </authorList>
    </citation>
    <scope>NUCLEOTIDE SEQUENCE [LARGE SCALE GENOMIC DNA]</scope>
    <source>
        <strain evidence="2 4">ATCC 33926</strain>
    </source>
</reference>
<proteinExistence type="predicted"/>
<organism evidence="2 4">
    <name type="scientific">Neisseria macacae ATCC 33926</name>
    <dbReference type="NCBI Taxonomy" id="997348"/>
    <lineage>
        <taxon>Bacteria</taxon>
        <taxon>Pseudomonadati</taxon>
        <taxon>Pseudomonadota</taxon>
        <taxon>Betaproteobacteria</taxon>
        <taxon>Neisseriales</taxon>
        <taxon>Neisseriaceae</taxon>
        <taxon>Neisseria</taxon>
    </lineage>
</organism>